<evidence type="ECO:0000256" key="6">
    <source>
        <dbReference type="ARBA" id="ARBA00022723"/>
    </source>
</evidence>
<evidence type="ECO:0000256" key="11">
    <source>
        <dbReference type="ARBA" id="ARBA00047899"/>
    </source>
</evidence>
<evidence type="ECO:0000256" key="4">
    <source>
        <dbReference type="ARBA" id="ARBA00022527"/>
    </source>
</evidence>
<keyword evidence="4" id="KW-0723">Serine/threonine-protein kinase</keyword>
<evidence type="ECO:0000256" key="10">
    <source>
        <dbReference type="ARBA" id="ARBA00022842"/>
    </source>
</evidence>
<evidence type="ECO:0000256" key="7">
    <source>
        <dbReference type="ARBA" id="ARBA00022741"/>
    </source>
</evidence>
<organism evidence="17 18">
    <name type="scientific">Maudiozyma barnettii</name>
    <dbReference type="NCBI Taxonomy" id="61262"/>
    <lineage>
        <taxon>Eukaryota</taxon>
        <taxon>Fungi</taxon>
        <taxon>Dikarya</taxon>
        <taxon>Ascomycota</taxon>
        <taxon>Saccharomycotina</taxon>
        <taxon>Saccharomycetes</taxon>
        <taxon>Saccharomycetales</taxon>
        <taxon>Saccharomycetaceae</taxon>
        <taxon>Maudiozyma</taxon>
    </lineage>
</organism>
<keyword evidence="6" id="KW-0479">Metal-binding</keyword>
<comment type="catalytic activity">
    <reaction evidence="12">
        <text>L-seryl-[protein] + ATP = O-phospho-L-seryl-[protein] + ADP + H(+)</text>
        <dbReference type="Rhea" id="RHEA:17989"/>
        <dbReference type="Rhea" id="RHEA-COMP:9863"/>
        <dbReference type="Rhea" id="RHEA-COMP:11604"/>
        <dbReference type="ChEBI" id="CHEBI:15378"/>
        <dbReference type="ChEBI" id="CHEBI:29999"/>
        <dbReference type="ChEBI" id="CHEBI:30616"/>
        <dbReference type="ChEBI" id="CHEBI:83421"/>
        <dbReference type="ChEBI" id="CHEBI:456216"/>
        <dbReference type="EC" id="2.7.11.1"/>
    </reaction>
</comment>
<dbReference type="Proteomes" id="UP000644660">
    <property type="component" value="Unassembled WGS sequence"/>
</dbReference>
<feature type="region of interest" description="Disordered" evidence="15">
    <location>
        <begin position="356"/>
        <end position="407"/>
    </location>
</feature>
<keyword evidence="9" id="KW-0067">ATP-binding</keyword>
<comment type="cofactor">
    <cofactor evidence="1">
        <name>Mg(2+)</name>
        <dbReference type="ChEBI" id="CHEBI:18420"/>
    </cofactor>
</comment>
<comment type="catalytic activity">
    <reaction evidence="11">
        <text>L-threonyl-[protein] + ATP = O-phospho-L-threonyl-[protein] + ADP + H(+)</text>
        <dbReference type="Rhea" id="RHEA:46608"/>
        <dbReference type="Rhea" id="RHEA-COMP:11060"/>
        <dbReference type="Rhea" id="RHEA-COMP:11605"/>
        <dbReference type="ChEBI" id="CHEBI:15378"/>
        <dbReference type="ChEBI" id="CHEBI:30013"/>
        <dbReference type="ChEBI" id="CHEBI:30616"/>
        <dbReference type="ChEBI" id="CHEBI:61977"/>
        <dbReference type="ChEBI" id="CHEBI:456216"/>
        <dbReference type="EC" id="2.7.11.1"/>
    </reaction>
</comment>
<evidence type="ECO:0000256" key="8">
    <source>
        <dbReference type="ARBA" id="ARBA00022777"/>
    </source>
</evidence>
<dbReference type="SUPFAM" id="SSF46785">
    <property type="entry name" value="Winged helix' DNA-binding domain"/>
    <property type="match status" value="1"/>
</dbReference>
<proteinExistence type="inferred from homology"/>
<feature type="compositionally biased region" description="Acidic residues" evidence="15">
    <location>
        <begin position="371"/>
        <end position="407"/>
    </location>
</feature>
<dbReference type="GO" id="GO:0030490">
    <property type="term" value="P:maturation of SSU-rRNA"/>
    <property type="evidence" value="ECO:0007669"/>
    <property type="project" value="TreeGrafter"/>
</dbReference>
<dbReference type="Gene3D" id="1.10.10.10">
    <property type="entry name" value="Winged helix-like DNA-binding domain superfamily/Winged helix DNA-binding domain"/>
    <property type="match status" value="1"/>
</dbReference>
<dbReference type="InterPro" id="IPR015285">
    <property type="entry name" value="RIO2_wHTH_N"/>
</dbReference>
<dbReference type="InterPro" id="IPR036388">
    <property type="entry name" value="WH-like_DNA-bd_sf"/>
</dbReference>
<dbReference type="GO" id="GO:0046872">
    <property type="term" value="F:metal ion binding"/>
    <property type="evidence" value="ECO:0007669"/>
    <property type="project" value="UniProtKB-KW"/>
</dbReference>
<dbReference type="FunFam" id="3.30.200.20:FF:000052">
    <property type="entry name" value="Serine/threonine-protein kinase RIO2"/>
    <property type="match status" value="1"/>
</dbReference>
<evidence type="ECO:0000256" key="5">
    <source>
        <dbReference type="ARBA" id="ARBA00022679"/>
    </source>
</evidence>
<dbReference type="Gene3D" id="3.30.200.20">
    <property type="entry name" value="Phosphorylase Kinase, domain 1"/>
    <property type="match status" value="1"/>
</dbReference>
<keyword evidence="7" id="KW-0547">Nucleotide-binding</keyword>
<dbReference type="CDD" id="cd05144">
    <property type="entry name" value="RIO2_C"/>
    <property type="match status" value="1"/>
</dbReference>
<evidence type="ECO:0000256" key="3">
    <source>
        <dbReference type="ARBA" id="ARBA00012513"/>
    </source>
</evidence>
<comment type="caution">
    <text evidence="17">The sequence shown here is derived from an EMBL/GenBank/DDBJ whole genome shotgun (WGS) entry which is preliminary data.</text>
</comment>
<dbReference type="Pfam" id="PF01163">
    <property type="entry name" value="RIO1"/>
    <property type="match status" value="1"/>
</dbReference>
<dbReference type="GeneID" id="64856844"/>
<keyword evidence="5" id="KW-0808">Transferase</keyword>
<dbReference type="AlphaFoldDB" id="A0A8H2ZFV2"/>
<evidence type="ECO:0000313" key="18">
    <source>
        <dbReference type="Proteomes" id="UP000644660"/>
    </source>
</evidence>
<gene>
    <name evidence="17" type="ORF">KABA2_03S07260</name>
</gene>
<dbReference type="InterPro" id="IPR018934">
    <property type="entry name" value="RIO_dom"/>
</dbReference>
<dbReference type="GO" id="GO:0005524">
    <property type="term" value="F:ATP binding"/>
    <property type="evidence" value="ECO:0007669"/>
    <property type="project" value="UniProtKB-KW"/>
</dbReference>
<dbReference type="EMBL" id="CAEFZW010000003">
    <property type="protein sequence ID" value="CAB4253869.1"/>
    <property type="molecule type" value="Genomic_DNA"/>
</dbReference>
<keyword evidence="8 17" id="KW-0418">Kinase</keyword>
<name>A0A8H2ZFV2_9SACH</name>
<dbReference type="Gene3D" id="1.10.510.10">
    <property type="entry name" value="Transferase(Phosphotransferase) domain 1"/>
    <property type="match status" value="1"/>
</dbReference>
<dbReference type="GO" id="GO:0005829">
    <property type="term" value="C:cytosol"/>
    <property type="evidence" value="ECO:0007669"/>
    <property type="project" value="TreeGrafter"/>
</dbReference>
<dbReference type="SUPFAM" id="SSF56112">
    <property type="entry name" value="Protein kinase-like (PK-like)"/>
    <property type="match status" value="1"/>
</dbReference>
<protein>
    <recommendedName>
        <fullName evidence="13">Serine/threonine-protein kinase RIO2</fullName>
        <ecNumber evidence="3">2.7.11.1</ecNumber>
    </recommendedName>
    <alternativeName>
        <fullName evidence="14">Serine/threonine-protein kinase rio2</fullName>
    </alternativeName>
</protein>
<dbReference type="OrthoDB" id="10258631at2759"/>
<evidence type="ECO:0000256" key="13">
    <source>
        <dbReference type="ARBA" id="ARBA00068353"/>
    </source>
</evidence>
<reference evidence="17 18" key="1">
    <citation type="submission" date="2020-05" db="EMBL/GenBank/DDBJ databases">
        <authorList>
            <person name="Casaregola S."/>
            <person name="Devillers H."/>
            <person name="Grondin C."/>
        </authorList>
    </citation>
    <scope>NUCLEOTIDE SEQUENCE [LARGE SCALE GENOMIC DNA]</scope>
    <source>
        <strain evidence="17 18">CLIB 1767</strain>
    </source>
</reference>
<dbReference type="FunFam" id="1.10.510.10:FF:000566">
    <property type="entry name" value="Serine/threonine-protein kinase rio2"/>
    <property type="match status" value="1"/>
</dbReference>
<sequence>MKLDLSHMRYMTGDDFKVLQAVEQGSKNHEVVPTTLIHQLSGMRSMSGTNRSISDLAKLKLISKLRNAKYDGYRLTYNGIDYLALHSMLNRDTVYSIGGSIGVGKESDIYKVSDKNGVEKVMKMHRLGRTSFHTVRNNRDYLKKNSKNGVNWMVLSGLAANKEFQFITMLYAKGFKVPEPFDNSRHVIIMELIKGYPMRRLRKHRNLPELYNNLMKFIVKLGCSGLIHCDFNEFNIMIKDESEIDPNDPTDLGFVVIDFPQSISIQHKDAEYYFQRDVDCIRRFFKKKLKYEPKNDPSMLDTDGFGDGYRYAYPDFQRDIKRTDNLDELVQASGFSKKHPGDRDLEDVMVDMRNTEEGIDDDGENTNKDDTDNEAESATDVEDVSEYYYSESEEEVSEEEYDSQDEENERIIEALSNGVGNLKMDKMGNYILED</sequence>
<keyword evidence="18" id="KW-1185">Reference proteome</keyword>
<evidence type="ECO:0000256" key="9">
    <source>
        <dbReference type="ARBA" id="ARBA00022840"/>
    </source>
</evidence>
<accession>A0A8H2ZFV2</accession>
<keyword evidence="10" id="KW-0460">Magnesium</keyword>
<dbReference type="GO" id="GO:0004674">
    <property type="term" value="F:protein serine/threonine kinase activity"/>
    <property type="evidence" value="ECO:0007669"/>
    <property type="project" value="UniProtKB-KW"/>
</dbReference>
<evidence type="ECO:0000256" key="14">
    <source>
        <dbReference type="ARBA" id="ARBA00068837"/>
    </source>
</evidence>
<dbReference type="InterPro" id="IPR030484">
    <property type="entry name" value="Rio2"/>
</dbReference>
<dbReference type="GO" id="GO:0005634">
    <property type="term" value="C:nucleus"/>
    <property type="evidence" value="ECO:0007669"/>
    <property type="project" value="TreeGrafter"/>
</dbReference>
<dbReference type="Pfam" id="PF09202">
    <property type="entry name" value="Rio2_N"/>
    <property type="match status" value="1"/>
</dbReference>
<dbReference type="GO" id="GO:0030688">
    <property type="term" value="C:preribosome, small subunit precursor"/>
    <property type="evidence" value="ECO:0007669"/>
    <property type="project" value="TreeGrafter"/>
</dbReference>
<dbReference type="InterPro" id="IPR000687">
    <property type="entry name" value="RIO_kinase"/>
</dbReference>
<dbReference type="PANTHER" id="PTHR45852">
    <property type="entry name" value="SER/THR-PROTEIN KINASE RIO2"/>
    <property type="match status" value="1"/>
</dbReference>
<dbReference type="InterPro" id="IPR036390">
    <property type="entry name" value="WH_DNA-bd_sf"/>
</dbReference>
<dbReference type="EC" id="2.7.11.1" evidence="3"/>
<dbReference type="FunFam" id="1.10.10.10:FF:000053">
    <property type="entry name" value="Serine/threonine-protein kinase RIO2"/>
    <property type="match status" value="1"/>
</dbReference>
<evidence type="ECO:0000256" key="2">
    <source>
        <dbReference type="ARBA" id="ARBA00009196"/>
    </source>
</evidence>
<evidence type="ECO:0000313" key="17">
    <source>
        <dbReference type="EMBL" id="CAB4253869.1"/>
    </source>
</evidence>
<feature type="domain" description="RIO kinase" evidence="16">
    <location>
        <begin position="66"/>
        <end position="307"/>
    </location>
</feature>
<evidence type="ECO:0000259" key="16">
    <source>
        <dbReference type="SMART" id="SM00090"/>
    </source>
</evidence>
<evidence type="ECO:0000256" key="15">
    <source>
        <dbReference type="SAM" id="MobiDB-lite"/>
    </source>
</evidence>
<evidence type="ECO:0000256" key="12">
    <source>
        <dbReference type="ARBA" id="ARBA00048679"/>
    </source>
</evidence>
<evidence type="ECO:0000256" key="1">
    <source>
        <dbReference type="ARBA" id="ARBA00001946"/>
    </source>
</evidence>
<dbReference type="RefSeq" id="XP_041405714.1">
    <property type="nucleotide sequence ID" value="XM_041549780.1"/>
</dbReference>
<comment type="similarity">
    <text evidence="2">Belongs to the protein kinase superfamily. RIO-type Ser/Thr kinase family.</text>
</comment>
<dbReference type="SMART" id="SM00090">
    <property type="entry name" value="RIO"/>
    <property type="match status" value="1"/>
</dbReference>
<dbReference type="PANTHER" id="PTHR45852:SF1">
    <property type="entry name" value="SERINE_THREONINE-PROTEIN KINASE RIO2"/>
    <property type="match status" value="1"/>
</dbReference>
<dbReference type="InterPro" id="IPR011009">
    <property type="entry name" value="Kinase-like_dom_sf"/>
</dbReference>